<dbReference type="PROSITE" id="PS00640">
    <property type="entry name" value="THIOL_PROTEASE_ASN"/>
    <property type="match status" value="1"/>
</dbReference>
<dbReference type="InterPro" id="IPR013201">
    <property type="entry name" value="Prot_inhib_I29"/>
</dbReference>
<dbReference type="GO" id="GO:0006508">
    <property type="term" value="P:proteolysis"/>
    <property type="evidence" value="ECO:0007669"/>
    <property type="project" value="UniProtKB-KW"/>
</dbReference>
<keyword evidence="4" id="KW-0788">Thiol protease</keyword>
<evidence type="ECO:0000256" key="2">
    <source>
        <dbReference type="ARBA" id="ARBA00022670"/>
    </source>
</evidence>
<evidence type="ECO:0000256" key="3">
    <source>
        <dbReference type="ARBA" id="ARBA00022801"/>
    </source>
</evidence>
<dbReference type="Gene3D" id="3.90.70.10">
    <property type="entry name" value="Cysteine proteinases"/>
    <property type="match status" value="1"/>
</dbReference>
<protein>
    <submittedName>
        <fullName evidence="9">Cathepsin L</fullName>
    </submittedName>
</protein>
<dbReference type="SMART" id="SM00848">
    <property type="entry name" value="Inhibitor_I29"/>
    <property type="match status" value="1"/>
</dbReference>
<evidence type="ECO:0000256" key="6">
    <source>
        <dbReference type="ARBA" id="ARBA00023157"/>
    </source>
</evidence>
<dbReference type="CDD" id="cd02248">
    <property type="entry name" value="Peptidase_C1A"/>
    <property type="match status" value="1"/>
</dbReference>
<dbReference type="PROSITE" id="PS00639">
    <property type="entry name" value="THIOL_PROTEASE_HIS"/>
    <property type="match status" value="1"/>
</dbReference>
<dbReference type="GO" id="GO:0008234">
    <property type="term" value="F:cysteine-type peptidase activity"/>
    <property type="evidence" value="ECO:0007669"/>
    <property type="project" value="UniProtKB-KW"/>
</dbReference>
<evidence type="ECO:0000256" key="5">
    <source>
        <dbReference type="ARBA" id="ARBA00023145"/>
    </source>
</evidence>
<dbReference type="EMBL" id="GGYP01005255">
    <property type="protein sequence ID" value="MDE50026.1"/>
    <property type="molecule type" value="Transcribed_RNA"/>
</dbReference>
<dbReference type="Pfam" id="PF00112">
    <property type="entry name" value="Peptidase_C1"/>
    <property type="match status" value="1"/>
</dbReference>
<evidence type="ECO:0000259" key="8">
    <source>
        <dbReference type="SMART" id="SM00848"/>
    </source>
</evidence>
<keyword evidence="6" id="KW-1015">Disulfide bond</keyword>
<dbReference type="SUPFAM" id="SSF54001">
    <property type="entry name" value="Cysteine proteinases"/>
    <property type="match status" value="1"/>
</dbReference>
<feature type="domain" description="Cathepsin propeptide inhibitor" evidence="8">
    <location>
        <begin position="29"/>
        <end position="90"/>
    </location>
</feature>
<feature type="domain" description="Peptidase C1A papain C-terminal" evidence="7">
    <location>
        <begin position="132"/>
        <end position="354"/>
    </location>
</feature>
<keyword evidence="2" id="KW-0645">Protease</keyword>
<dbReference type="InterPro" id="IPR013128">
    <property type="entry name" value="Peptidase_C1A"/>
</dbReference>
<dbReference type="PRINTS" id="PR00705">
    <property type="entry name" value="PAPAIN"/>
</dbReference>
<dbReference type="FunFam" id="3.90.70.10:FF:000006">
    <property type="entry name" value="Cathepsin S"/>
    <property type="match status" value="1"/>
</dbReference>
<keyword evidence="3" id="KW-0378">Hydrolase</keyword>
<dbReference type="AlphaFoldDB" id="A0A6G1SHL2"/>
<comment type="similarity">
    <text evidence="1">Belongs to the peptidase C1 family.</text>
</comment>
<accession>A0A6G1SHL2</accession>
<dbReference type="InterPro" id="IPR038765">
    <property type="entry name" value="Papain-like_cys_pep_sf"/>
</dbReference>
<reference evidence="9" key="1">
    <citation type="submission" date="2018-10" db="EMBL/GenBank/DDBJ databases">
        <title>Transcriptome assembly of Aceria tosichella (Wheat curl mite) Type 2.</title>
        <authorList>
            <person name="Scully E.D."/>
            <person name="Geib S.M."/>
            <person name="Palmer N.A."/>
            <person name="Gupta A.K."/>
            <person name="Sarath G."/>
            <person name="Tatineni S."/>
        </authorList>
    </citation>
    <scope>NUCLEOTIDE SEQUENCE</scope>
    <source>
        <strain evidence="9">LincolnNE</strain>
    </source>
</reference>
<evidence type="ECO:0000256" key="1">
    <source>
        <dbReference type="ARBA" id="ARBA00008455"/>
    </source>
</evidence>
<evidence type="ECO:0000259" key="7">
    <source>
        <dbReference type="SMART" id="SM00645"/>
    </source>
</evidence>
<dbReference type="SMART" id="SM00645">
    <property type="entry name" value="Pept_C1"/>
    <property type="match status" value="1"/>
</dbReference>
<evidence type="ECO:0000256" key="4">
    <source>
        <dbReference type="ARBA" id="ARBA00022807"/>
    </source>
</evidence>
<keyword evidence="5" id="KW-0865">Zymogen</keyword>
<dbReference type="PROSITE" id="PS00139">
    <property type="entry name" value="THIOL_PROTEASE_CYS"/>
    <property type="match status" value="1"/>
</dbReference>
<name>A0A6G1SHL2_9ACAR</name>
<dbReference type="InterPro" id="IPR025661">
    <property type="entry name" value="Pept_asp_AS"/>
</dbReference>
<proteinExistence type="inferred from homology"/>
<dbReference type="InterPro" id="IPR000668">
    <property type="entry name" value="Peptidase_C1A_C"/>
</dbReference>
<evidence type="ECO:0000313" key="9">
    <source>
        <dbReference type="EMBL" id="MDE50026.1"/>
    </source>
</evidence>
<dbReference type="InterPro" id="IPR025660">
    <property type="entry name" value="Pept_his_AS"/>
</dbReference>
<dbReference type="InterPro" id="IPR000169">
    <property type="entry name" value="Pept_cys_AS"/>
</dbReference>
<dbReference type="InterPro" id="IPR039417">
    <property type="entry name" value="Peptidase_C1A_papain-like"/>
</dbReference>
<organism evidence="9">
    <name type="scientific">Aceria tosichella</name>
    <name type="common">wheat curl mite</name>
    <dbReference type="NCBI Taxonomy" id="561515"/>
    <lineage>
        <taxon>Eukaryota</taxon>
        <taxon>Metazoa</taxon>
        <taxon>Ecdysozoa</taxon>
        <taxon>Arthropoda</taxon>
        <taxon>Chelicerata</taxon>
        <taxon>Arachnida</taxon>
        <taxon>Acari</taxon>
        <taxon>Acariformes</taxon>
        <taxon>Trombidiformes</taxon>
        <taxon>Prostigmata</taxon>
        <taxon>Eupodina</taxon>
        <taxon>Eriophyoidea</taxon>
        <taxon>Eriophyidae</taxon>
        <taxon>Eriophyinae</taxon>
        <taxon>Aceriini</taxon>
        <taxon>Aceria</taxon>
    </lineage>
</organism>
<dbReference type="Pfam" id="PF08246">
    <property type="entry name" value="Inhibitor_I29"/>
    <property type="match status" value="1"/>
</dbReference>
<gene>
    <name evidence="9" type="primary">CATL_5</name>
    <name evidence="9" type="ORF">g.6192</name>
</gene>
<sequence>MRHLTLLIGAYMAFMSNNFAPLGLDTKLWIDFKQDHSKSYESEQVEELRRAIFAKNLQEIRKFNGDTHNEARQHFELDINHLADMSLMDMKQLNGFQLPRNQLGEVERDRLRNTPEAEQFIKSILEDNTAKVPDSMDWRTVPGRVSAVKNQGQCGSCWAFASTGTLEGQEAVRGVTDGNKSLVELSEQNLVDCVTKDYGCRGGIMSDAFDFIKTEGGIDSEQSYPYEASQRKCRYDKSKSVLSDAGFAVLPEGDEEKLKEVVAKFGPVAVAIDASSLWFQFYRRGVYVNKHCGKKEDQLDHAVLVVGYGTDPKKGDYWIVKNSWGPHWGDHGYIKMARNRKNMCGIATIATLPTF</sequence>
<dbReference type="PANTHER" id="PTHR12411">
    <property type="entry name" value="CYSTEINE PROTEASE FAMILY C1-RELATED"/>
    <property type="match status" value="1"/>
</dbReference>